<organism evidence="1 2">
    <name type="scientific">Panagrolaimus sp. PS1159</name>
    <dbReference type="NCBI Taxonomy" id="55785"/>
    <lineage>
        <taxon>Eukaryota</taxon>
        <taxon>Metazoa</taxon>
        <taxon>Ecdysozoa</taxon>
        <taxon>Nematoda</taxon>
        <taxon>Chromadorea</taxon>
        <taxon>Rhabditida</taxon>
        <taxon>Tylenchina</taxon>
        <taxon>Panagrolaimomorpha</taxon>
        <taxon>Panagrolaimoidea</taxon>
        <taxon>Panagrolaimidae</taxon>
        <taxon>Panagrolaimus</taxon>
    </lineage>
</organism>
<evidence type="ECO:0000313" key="2">
    <source>
        <dbReference type="WBParaSite" id="PS1159_v2.g14959.t1"/>
    </source>
</evidence>
<dbReference type="Proteomes" id="UP000887580">
    <property type="component" value="Unplaced"/>
</dbReference>
<reference evidence="2" key="1">
    <citation type="submission" date="2022-11" db="UniProtKB">
        <authorList>
            <consortium name="WormBaseParasite"/>
        </authorList>
    </citation>
    <scope>IDENTIFICATION</scope>
</reference>
<proteinExistence type="predicted"/>
<sequence>RDVLVLNNAFEGAFKHRKHFLPYYDHGIIPNQFSFTIVPLCDCNLSDLRFTRLNGANFSRPTALNIASQTLQGIHDVQLNHYYHRDVRPGNFVVGLNDKHHMIYIINFSLSYEYYQRAARMAKGKMPTACDTPRITPKLPWITCRFQSRAFHLGREFHRLDDVESWLFLLIDTFDQKALPWKKAKCERIGYEQKERLFMGDYRESLGDLKPYIDIMMNHFEHCRARTGSTVDYPFYGNILEQMAQDWKITGKEPLDWMPDPCGYRNVSRAEGTAPPSPATKKSKHKTTVAKKNLKQAENSASPGQYDPPPPPEDDFNFLPVILPDPIKPKENAEIILPEPSTTTNAADTTKKEKQPPADGSGKKEKQPPADGSGKKEKQPPAADGSGKNENGNNNNKVETTDKKDVNAIRKSSTTRRKSAAKKSMDESETKKKDKEKEKNKEEESDPNNKSAKEDKKENDDSKDESAESSK</sequence>
<accession>A0AC35F8M2</accession>
<dbReference type="WBParaSite" id="PS1159_v2.g14959.t1">
    <property type="protein sequence ID" value="PS1159_v2.g14959.t1"/>
    <property type="gene ID" value="PS1159_v2.g14959"/>
</dbReference>
<name>A0AC35F8M2_9BILA</name>
<protein>
    <submittedName>
        <fullName evidence="2">Protein kinase domain-containing protein</fullName>
    </submittedName>
</protein>
<evidence type="ECO:0000313" key="1">
    <source>
        <dbReference type="Proteomes" id="UP000887580"/>
    </source>
</evidence>